<keyword evidence="5 8" id="KW-0801">TPQ</keyword>
<dbReference type="GO" id="GO:0009308">
    <property type="term" value="P:amine metabolic process"/>
    <property type="evidence" value="ECO:0007669"/>
    <property type="project" value="UniProtKB-UniRule"/>
</dbReference>
<dbReference type="InterPro" id="IPR015800">
    <property type="entry name" value="Cu_amine_oxidase_N2"/>
</dbReference>
<evidence type="ECO:0000313" key="12">
    <source>
        <dbReference type="Proteomes" id="UP000001628"/>
    </source>
</evidence>
<dbReference type="KEGG" id="pbn:PADG_11457"/>
<keyword evidence="7 8" id="KW-0186">Copper</keyword>
<feature type="domain" description="Copper amine oxidase N2-terminal" evidence="10">
    <location>
        <begin position="21"/>
        <end position="105"/>
    </location>
</feature>
<dbReference type="InterPro" id="IPR016182">
    <property type="entry name" value="Cu_amine_oxidase_N-reg"/>
</dbReference>
<comment type="cofactor">
    <cofactor evidence="1">
        <name>Cu cation</name>
        <dbReference type="ChEBI" id="CHEBI:23378"/>
    </cofactor>
</comment>
<dbReference type="AlphaFoldDB" id="A0A0A0HW63"/>
<dbReference type="GO" id="GO:0048038">
    <property type="term" value="F:quinone binding"/>
    <property type="evidence" value="ECO:0007669"/>
    <property type="project" value="InterPro"/>
</dbReference>
<dbReference type="GO" id="GO:0008131">
    <property type="term" value="F:primary methylamine oxidase activity"/>
    <property type="evidence" value="ECO:0007669"/>
    <property type="project" value="InterPro"/>
</dbReference>
<comment type="similarity">
    <text evidence="2 8">Belongs to the copper/topaquinone oxidase family.</text>
</comment>
<feature type="domain" description="Copper amine oxidase catalytic" evidence="9">
    <location>
        <begin position="230"/>
        <end position="281"/>
    </location>
</feature>
<dbReference type="HOGENOM" id="CLU_925801_0_0_1"/>
<dbReference type="GO" id="GO:0005507">
    <property type="term" value="F:copper ion binding"/>
    <property type="evidence" value="ECO:0007669"/>
    <property type="project" value="InterPro"/>
</dbReference>
<dbReference type="Pfam" id="PF02727">
    <property type="entry name" value="Cu_amine_oxidN2"/>
    <property type="match status" value="1"/>
</dbReference>
<dbReference type="InParanoid" id="A0A0A0HW63"/>
<dbReference type="GeneID" id="22587354"/>
<comment type="cofactor">
    <cofactor evidence="8">
        <name>Cu cation</name>
        <dbReference type="ChEBI" id="CHEBI:23378"/>
    </cofactor>
    <text evidence="8">Contains 1 topaquinone per subunit.</text>
</comment>
<dbReference type="VEuPathDB" id="FungiDB:PADG_11457"/>
<dbReference type="EC" id="1.4.3.-" evidence="8"/>
<dbReference type="SUPFAM" id="SSF49998">
    <property type="entry name" value="Amine oxidase catalytic domain"/>
    <property type="match status" value="1"/>
</dbReference>
<evidence type="ECO:0000256" key="5">
    <source>
        <dbReference type="ARBA" id="ARBA00022772"/>
    </source>
</evidence>
<dbReference type="PANTHER" id="PTHR10638">
    <property type="entry name" value="COPPER AMINE OXIDASE"/>
    <property type="match status" value="1"/>
</dbReference>
<organism evidence="11 12">
    <name type="scientific">Paracoccidioides brasiliensis (strain Pb18)</name>
    <dbReference type="NCBI Taxonomy" id="502780"/>
    <lineage>
        <taxon>Eukaryota</taxon>
        <taxon>Fungi</taxon>
        <taxon>Dikarya</taxon>
        <taxon>Ascomycota</taxon>
        <taxon>Pezizomycotina</taxon>
        <taxon>Eurotiomycetes</taxon>
        <taxon>Eurotiomycetidae</taxon>
        <taxon>Onygenales</taxon>
        <taxon>Ajellomycetaceae</taxon>
        <taxon>Paracoccidioides</taxon>
    </lineage>
</organism>
<dbReference type="PANTHER" id="PTHR10638:SF86">
    <property type="entry name" value="COPPER AMINE OXIDASE 1-RELATED"/>
    <property type="match status" value="1"/>
</dbReference>
<dbReference type="RefSeq" id="XP_010758927.1">
    <property type="nucleotide sequence ID" value="XM_010760625.1"/>
</dbReference>
<dbReference type="Gene3D" id="2.70.98.20">
    <property type="entry name" value="Copper amine oxidase, catalytic domain"/>
    <property type="match status" value="1"/>
</dbReference>
<dbReference type="eggNOG" id="KOG1186">
    <property type="taxonomic scope" value="Eukaryota"/>
</dbReference>
<dbReference type="Gene3D" id="3.10.450.40">
    <property type="match status" value="1"/>
</dbReference>
<gene>
    <name evidence="11" type="ORF">PADG_11457</name>
</gene>
<dbReference type="EMBL" id="KN275959">
    <property type="protein sequence ID" value="KGM92271.1"/>
    <property type="molecule type" value="Genomic_DNA"/>
</dbReference>
<keyword evidence="12" id="KW-1185">Reference proteome</keyword>
<dbReference type="OrthoDB" id="5379943at2759"/>
<keyword evidence="4 8" id="KW-0479">Metal-binding</keyword>
<evidence type="ECO:0000256" key="6">
    <source>
        <dbReference type="ARBA" id="ARBA00023002"/>
    </source>
</evidence>
<evidence type="ECO:0000313" key="11">
    <source>
        <dbReference type="EMBL" id="KGM92271.1"/>
    </source>
</evidence>
<evidence type="ECO:0000256" key="4">
    <source>
        <dbReference type="ARBA" id="ARBA00022723"/>
    </source>
</evidence>
<proteinExistence type="inferred from homology"/>
<keyword evidence="6 8" id="KW-0560">Oxidoreductase</keyword>
<evidence type="ECO:0000256" key="3">
    <source>
        <dbReference type="ARBA" id="ARBA00011738"/>
    </source>
</evidence>
<reference evidence="11 12" key="1">
    <citation type="journal article" date="2011" name="PLoS Genet.">
        <title>Comparative genomic analysis of human fungal pathogens causing paracoccidioidomycosis.</title>
        <authorList>
            <person name="Desjardins C.A."/>
            <person name="Champion M.D."/>
            <person name="Holder J.W."/>
            <person name="Muszewska A."/>
            <person name="Goldberg J."/>
            <person name="Bailao A.M."/>
            <person name="Brigido M.M."/>
            <person name="Ferreira M.E."/>
            <person name="Garcia A.M."/>
            <person name="Grynberg M."/>
            <person name="Gujja S."/>
            <person name="Heiman D.I."/>
            <person name="Henn M.R."/>
            <person name="Kodira C.D."/>
            <person name="Leon-Narvaez H."/>
            <person name="Longo L.V."/>
            <person name="Ma L.J."/>
            <person name="Malavazi I."/>
            <person name="Matsuo A.L."/>
            <person name="Morais F.V."/>
            <person name="Pereira M."/>
            <person name="Rodriguez-Brito S."/>
            <person name="Sakthikumar S."/>
            <person name="Salem-Izacc S.M."/>
            <person name="Sykes S.M."/>
            <person name="Teixeira M.M."/>
            <person name="Vallejo M.C."/>
            <person name="Walter M.E."/>
            <person name="Yandava C."/>
            <person name="Young S."/>
            <person name="Zeng Q."/>
            <person name="Zucker J."/>
            <person name="Felipe M.S."/>
            <person name="Goldman G.H."/>
            <person name="Haas B.J."/>
            <person name="McEwen J.G."/>
            <person name="Nino-Vega G."/>
            <person name="Puccia R."/>
            <person name="San-Blas G."/>
            <person name="Soares C.M."/>
            <person name="Birren B.W."/>
            <person name="Cuomo C.A."/>
        </authorList>
    </citation>
    <scope>NUCLEOTIDE SEQUENCE [LARGE SCALE GENOMIC DNA]</scope>
    <source>
        <strain evidence="11 12">Pb18</strain>
    </source>
</reference>
<protein>
    <recommendedName>
        <fullName evidence="8">Amine oxidase</fullName>
        <ecNumber evidence="8">1.4.3.-</ecNumber>
    </recommendedName>
</protein>
<evidence type="ECO:0000256" key="8">
    <source>
        <dbReference type="RuleBase" id="RU000672"/>
    </source>
</evidence>
<dbReference type="STRING" id="502780.A0A0A0HW63"/>
<name>A0A0A0HW63_PARBD</name>
<evidence type="ECO:0000256" key="2">
    <source>
        <dbReference type="ARBA" id="ARBA00007983"/>
    </source>
</evidence>
<evidence type="ECO:0000256" key="7">
    <source>
        <dbReference type="ARBA" id="ARBA00023008"/>
    </source>
</evidence>
<dbReference type="Pfam" id="PF01179">
    <property type="entry name" value="Cu_amine_oxid"/>
    <property type="match status" value="1"/>
</dbReference>
<dbReference type="InterPro" id="IPR015798">
    <property type="entry name" value="Cu_amine_oxidase_C"/>
</dbReference>
<evidence type="ECO:0000259" key="10">
    <source>
        <dbReference type="Pfam" id="PF02727"/>
    </source>
</evidence>
<evidence type="ECO:0000259" key="9">
    <source>
        <dbReference type="Pfam" id="PF01179"/>
    </source>
</evidence>
<dbReference type="FunFam" id="3.10.450.40:FF:000019">
    <property type="entry name" value="Amine oxidase"/>
    <property type="match status" value="1"/>
</dbReference>
<accession>A0A0A0HW63</accession>
<dbReference type="SUPFAM" id="SSF54416">
    <property type="entry name" value="Amine oxidase N-terminal region"/>
    <property type="match status" value="1"/>
</dbReference>
<dbReference type="InterPro" id="IPR036460">
    <property type="entry name" value="Cu_amine_oxidase_C_sf"/>
</dbReference>
<dbReference type="Proteomes" id="UP000001628">
    <property type="component" value="Unassembled WGS sequence"/>
</dbReference>
<evidence type="ECO:0000256" key="1">
    <source>
        <dbReference type="ARBA" id="ARBA00001935"/>
    </source>
</evidence>
<dbReference type="InterPro" id="IPR000269">
    <property type="entry name" value="Cu_amine_oxidase"/>
</dbReference>
<sequence>MVLERLKQLAYQVDSTSPPPHPFDPLSSSEIDAAVAIIRAGYDGSLKINTVTLREPQRAEVVAWLADPQNNPRSHRAVDIVAISPGGKVYDGIVDLTDKKVLQWKHTEGVQPLITMEDLNAVEALAMKDPKIISSVELLEFRQGICIRFIVIHGRSDTMRDLTTVSMHIRPTYNPETKEFIHIEVPRVKRSISKAPLSNYNVRSIEIEGGYRGAVKAHSHYPVRKCLLQSIVLNNITFNDKETARPIFYRLSLAEMVVPYGNPEHSHQRKHAFDLGEYGGG</sequence>
<comment type="PTM">
    <text evidence="8">Topaquinone (TPQ) is generated by copper-dependent autoxidation of a specific tyrosyl residue.</text>
</comment>
<comment type="subunit">
    <text evidence="3">Homodimer.</text>
</comment>